<evidence type="ECO:0000313" key="5">
    <source>
        <dbReference type="EMBL" id="KAJ2934429.1"/>
    </source>
</evidence>
<dbReference type="CDD" id="cd09272">
    <property type="entry name" value="RNase_HI_RT_Ty1"/>
    <property type="match status" value="1"/>
</dbReference>
<dbReference type="Proteomes" id="UP001140091">
    <property type="component" value="Unassembled WGS sequence"/>
</dbReference>
<feature type="domain" description="Ig-like" evidence="3">
    <location>
        <begin position="283"/>
        <end position="351"/>
    </location>
</feature>
<evidence type="ECO:0008006" key="7">
    <source>
        <dbReference type="Google" id="ProtNLM"/>
    </source>
</evidence>
<gene>
    <name evidence="5" type="ORF">H1R20_g2685</name>
</gene>
<feature type="non-terminal residue" evidence="5">
    <location>
        <position position="1553"/>
    </location>
</feature>
<dbReference type="InterPro" id="IPR012337">
    <property type="entry name" value="RNaseH-like_sf"/>
</dbReference>
<dbReference type="PROSITE" id="PS50835">
    <property type="entry name" value="IG_LIKE"/>
    <property type="match status" value="1"/>
</dbReference>
<comment type="caution">
    <text evidence="5">The sequence shown here is derived from an EMBL/GenBank/DDBJ whole genome shotgun (WGS) entry which is preliminary data.</text>
</comment>
<dbReference type="Gene3D" id="3.30.420.10">
    <property type="entry name" value="Ribonuclease H-like superfamily/Ribonuclease H"/>
    <property type="match status" value="1"/>
</dbReference>
<dbReference type="InterPro" id="IPR007110">
    <property type="entry name" value="Ig-like_dom"/>
</dbReference>
<evidence type="ECO:0000313" key="6">
    <source>
        <dbReference type="Proteomes" id="UP001140091"/>
    </source>
</evidence>
<sequence length="1553" mass="173435">MSPGSDTVNITKLNQLKEDGSNWAVYRDRTTDYLKSKGLRSHLNGRVRKPVEVVERFNESASIIQYFRPDDTAFATPLSAEDVAKFEDSACDYDKNEGIGSDVLNNTLPTSIYREIQSHRTLAEKWSALQAMFEHRGNIVQINILTKLQSARYTSSSMRAFLSQLTEWRNDLLDNDYTLSDSQFVTYITTSLSTTSDYRMFISAIEGAAEVAGTTLSLEVLKKRLIAEHKARNGINSNATTSGSGSATLTASRSKDTKGGKKKKKAEYFCTICNVNGHSKERCYAEGGGKAHQAPEWYKKKQAERLAQESKTLNTASTTTTSKTANVSSTTYSCVAEGLSHTFSPVAMSVTANEYQGVILDCGTSDHFTLHRHLLTNYIEIQEHTRVADNRATYVAGKGTMVVELPMGPGQPPTKLTLNNVYCVPSFVYTLILTTRMDLAGYTILQKGGLSTITAPDSKVIGRVPLVRGLYRVTDPVGGTDGSGPLRANATTMSFMDFHIAMGHRSFGDLWKMIEAGMINRVKIKDLEGTLPICRICIEAKAVRKPFHESKSPHPTSYAQEVSSDVWGPASVESIGRKRYFTLFIDRFSHETRVYFLHNKSNTFDAYQRYKAWVRVQRDSVIKVLRSDRGGEYLGAEFGAHLEHNGTVRKLTTHDSPQSNGIAERAMGVHVSTARALLLQSRLPTRLWAEAIRFSVWLHNRQFTSSVPTLKTPLEIVTGQRPNLSAIQPWGSKILVKNLDAGKLERTVTVEREVYYNTPRARIVAVEGEKKDEEEDNSIYVFNDDNSAPNRQPQLRFPQEDDEEDSEFFATPPPSPTIPPPNPPFVHTDGNNEDGDDLPELMDSDSEDEEDGEEEDGDDDFFDDKKVEKDLLREDEERAEERRSPTPMPTNLPIIDKPLQHRSAEPTQHNEGDNETQPTSTRSRRNAAPAPGFYKETRTYNRRESSKTAMGIPEAQLAMLVAELDEAMGQEGISLGPNADMVAALAKAMAVNSDSDDPTYEDVLGGQEREKWLEAIREEVAQIEKMHTYDVVEVDRRDIANIIGCRFVLQRKRDAQGNVSRYKACLVGKGYSQRPGIDFNETFAPTIRPVTLRYILSLGATLGSAIEQADAKNAYLNRVLPPNEIIYMHLPPILYEIHPELRQRLTRAKSDGKTLVLRLWRPLYGTKQGGNKWYEELCLTLSKLGLTKSSADHALFYCVTSPTSYCLLGVATDDFTFVANSKGTVKSLKGGMGEFMELVDMGELTWILGVDVRRDLEARTISLSQTAYINHILDLFGMVDCKTASTPLQPGIDLTPGSQHVSPTLLSADKKSKYHELVGLLMYLNVMTRPDIAEAISVLARYLESPHTTHMESGLHVVRYLKSTKDFRLTLGGKDFILTGYSDANWGTELHRHSISGYTFSTGAGVISWSSKKQPIITLSSTESEYVALTHATKEAKWLRSLSREILPVVGLGAYVEKFRPTILYCDNQGAIKLSTNPVFHTRTKHINIHFHFICQTITSRDIQLIYCPTNYMVADAMTKPLGRVKFVEFRTTMGVLGPDEEKKSDAHIEGEC</sequence>
<feature type="compositionally biased region" description="Pro residues" evidence="2">
    <location>
        <begin position="811"/>
        <end position="824"/>
    </location>
</feature>
<keyword evidence="1" id="KW-0694">RNA-binding</keyword>
<dbReference type="PANTHER" id="PTHR11439">
    <property type="entry name" value="GAG-POL-RELATED RETROTRANSPOSON"/>
    <property type="match status" value="1"/>
</dbReference>
<feature type="region of interest" description="Disordered" evidence="2">
    <location>
        <begin position="767"/>
        <end position="948"/>
    </location>
</feature>
<dbReference type="Pfam" id="PF22936">
    <property type="entry name" value="Pol_BBD"/>
    <property type="match status" value="1"/>
</dbReference>
<dbReference type="InterPro" id="IPR013103">
    <property type="entry name" value="RVT_2"/>
</dbReference>
<dbReference type="Pfam" id="PF14223">
    <property type="entry name" value="Retrotran_gag_2"/>
    <property type="match status" value="1"/>
</dbReference>
<evidence type="ECO:0000259" key="4">
    <source>
        <dbReference type="PROSITE" id="PS50994"/>
    </source>
</evidence>
<dbReference type="PROSITE" id="PS50994">
    <property type="entry name" value="INTEGRASE"/>
    <property type="match status" value="1"/>
</dbReference>
<feature type="compositionally biased region" description="Basic and acidic residues" evidence="2">
    <location>
        <begin position="935"/>
        <end position="946"/>
    </location>
</feature>
<dbReference type="GO" id="GO:0005634">
    <property type="term" value="C:nucleus"/>
    <property type="evidence" value="ECO:0007669"/>
    <property type="project" value="UniProtKB-ARBA"/>
</dbReference>
<feature type="compositionally biased region" description="Basic and acidic residues" evidence="2">
    <location>
        <begin position="898"/>
        <end position="912"/>
    </location>
</feature>
<feature type="domain" description="Integrase catalytic" evidence="4">
    <location>
        <begin position="551"/>
        <end position="721"/>
    </location>
</feature>
<dbReference type="InterPro" id="IPR001584">
    <property type="entry name" value="Integrase_cat-core"/>
</dbReference>
<evidence type="ECO:0000256" key="1">
    <source>
        <dbReference type="ARBA" id="ARBA00022884"/>
    </source>
</evidence>
<proteinExistence type="predicted"/>
<accession>A0A9W8JHX5</accession>
<reference evidence="5" key="1">
    <citation type="submission" date="2022-06" db="EMBL/GenBank/DDBJ databases">
        <title>Genome Sequence of Candolleomyces eurysporus.</title>
        <authorList>
            <person name="Buettner E."/>
        </authorList>
    </citation>
    <scope>NUCLEOTIDE SEQUENCE</scope>
    <source>
        <strain evidence="5">VTCC 930004</strain>
    </source>
</reference>
<dbReference type="EMBL" id="JANBPK010000718">
    <property type="protein sequence ID" value="KAJ2934429.1"/>
    <property type="molecule type" value="Genomic_DNA"/>
</dbReference>
<dbReference type="InterPro" id="IPR054722">
    <property type="entry name" value="PolX-like_BBD"/>
</dbReference>
<dbReference type="PANTHER" id="PTHR11439:SF483">
    <property type="entry name" value="PEPTIDE SYNTHASE GLIP-LIKE, PUTATIVE (AFU_ORTHOLOGUE AFUA_3G12920)-RELATED"/>
    <property type="match status" value="1"/>
</dbReference>
<dbReference type="Pfam" id="PF07727">
    <property type="entry name" value="RVT_2"/>
    <property type="match status" value="1"/>
</dbReference>
<dbReference type="GO" id="GO:0015074">
    <property type="term" value="P:DNA integration"/>
    <property type="evidence" value="ECO:0007669"/>
    <property type="project" value="InterPro"/>
</dbReference>
<dbReference type="GO" id="GO:0003723">
    <property type="term" value="F:RNA binding"/>
    <property type="evidence" value="ECO:0007669"/>
    <property type="project" value="UniProtKB-KW"/>
</dbReference>
<dbReference type="InterPro" id="IPR036397">
    <property type="entry name" value="RNaseH_sf"/>
</dbReference>
<feature type="compositionally biased region" description="Acidic residues" evidence="2">
    <location>
        <begin position="831"/>
        <end position="862"/>
    </location>
</feature>
<organism evidence="5 6">
    <name type="scientific">Candolleomyces eurysporus</name>
    <dbReference type="NCBI Taxonomy" id="2828524"/>
    <lineage>
        <taxon>Eukaryota</taxon>
        <taxon>Fungi</taxon>
        <taxon>Dikarya</taxon>
        <taxon>Basidiomycota</taxon>
        <taxon>Agaricomycotina</taxon>
        <taxon>Agaricomycetes</taxon>
        <taxon>Agaricomycetidae</taxon>
        <taxon>Agaricales</taxon>
        <taxon>Agaricineae</taxon>
        <taxon>Psathyrellaceae</taxon>
        <taxon>Candolleomyces</taxon>
    </lineage>
</organism>
<evidence type="ECO:0000259" key="3">
    <source>
        <dbReference type="PROSITE" id="PS50835"/>
    </source>
</evidence>
<feature type="compositionally biased region" description="Low complexity" evidence="2">
    <location>
        <begin position="235"/>
        <end position="252"/>
    </location>
</feature>
<feature type="compositionally biased region" description="Basic and acidic residues" evidence="2">
    <location>
        <begin position="863"/>
        <end position="884"/>
    </location>
</feature>
<feature type="region of interest" description="Disordered" evidence="2">
    <location>
        <begin position="235"/>
        <end position="259"/>
    </location>
</feature>
<protein>
    <recommendedName>
        <fullName evidence="7">Integrase catalytic domain-containing protein</fullName>
    </recommendedName>
</protein>
<evidence type="ECO:0000256" key="2">
    <source>
        <dbReference type="SAM" id="MobiDB-lite"/>
    </source>
</evidence>
<name>A0A9W8JHX5_9AGAR</name>
<dbReference type="OrthoDB" id="3015170at2759"/>
<feature type="compositionally biased region" description="Polar residues" evidence="2">
    <location>
        <begin position="784"/>
        <end position="793"/>
    </location>
</feature>
<keyword evidence="6" id="KW-1185">Reference proteome</keyword>
<dbReference type="SUPFAM" id="SSF53098">
    <property type="entry name" value="Ribonuclease H-like"/>
    <property type="match status" value="1"/>
</dbReference>